<dbReference type="EMBL" id="LACD01000014">
    <property type="protein sequence ID" value="KJZ44082.1"/>
    <property type="molecule type" value="Genomic_DNA"/>
</dbReference>
<protein>
    <submittedName>
        <fullName evidence="1">Fe2+ zn2+ uptake regulation protein</fullName>
    </submittedName>
</protein>
<reference evidence="1 2" key="1">
    <citation type="submission" date="2015-03" db="EMBL/GenBank/DDBJ databases">
        <title>Comparative genomics of Pseudomonas insights into diversity of traits involved in vanlence and defense.</title>
        <authorList>
            <person name="Qin Y."/>
        </authorList>
    </citation>
    <scope>NUCLEOTIDE SEQUENCE [LARGE SCALE GENOMIC DNA]</scope>
    <source>
        <strain evidence="1 2">C3</strain>
    </source>
</reference>
<dbReference type="Proteomes" id="UP000033500">
    <property type="component" value="Unassembled WGS sequence"/>
</dbReference>
<name>A0A0F4TL10_PSEFL</name>
<accession>A0A0F4TL10</accession>
<comment type="caution">
    <text evidence="1">The sequence shown here is derived from an EMBL/GenBank/DDBJ whole genome shotgun (WGS) entry which is preliminary data.</text>
</comment>
<sequence>MSSAVKRRPFQATTYPLTLVSDRSANGHIRELLRFHGLRTSLFRIKVINALVLATLEGRSIGVCGVRAYLESSSVELTLVSVREVLKRLAEEGVIVFQADKSYRFTTEAWEILQPNPG</sequence>
<proteinExistence type="predicted"/>
<evidence type="ECO:0000313" key="1">
    <source>
        <dbReference type="EMBL" id="KJZ44082.1"/>
    </source>
</evidence>
<evidence type="ECO:0000313" key="2">
    <source>
        <dbReference type="Proteomes" id="UP000033500"/>
    </source>
</evidence>
<gene>
    <name evidence="1" type="ORF">VC34_12730</name>
</gene>
<dbReference type="SUPFAM" id="SSF46785">
    <property type="entry name" value="Winged helix' DNA-binding domain"/>
    <property type="match status" value="1"/>
</dbReference>
<dbReference type="PATRIC" id="fig|294.131.peg.628"/>
<dbReference type="AlphaFoldDB" id="A0A0F4TL10"/>
<dbReference type="InterPro" id="IPR036390">
    <property type="entry name" value="WH_DNA-bd_sf"/>
</dbReference>
<organism evidence="1 2">
    <name type="scientific">Pseudomonas fluorescens</name>
    <dbReference type="NCBI Taxonomy" id="294"/>
    <lineage>
        <taxon>Bacteria</taxon>
        <taxon>Pseudomonadati</taxon>
        <taxon>Pseudomonadota</taxon>
        <taxon>Gammaproteobacteria</taxon>
        <taxon>Pseudomonadales</taxon>
        <taxon>Pseudomonadaceae</taxon>
        <taxon>Pseudomonas</taxon>
    </lineage>
</organism>